<dbReference type="Pfam" id="PF00550">
    <property type="entry name" value="PP-binding"/>
    <property type="match status" value="1"/>
</dbReference>
<dbReference type="InterPro" id="IPR045851">
    <property type="entry name" value="AMP-bd_C_sf"/>
</dbReference>
<dbReference type="Gene3D" id="3.30.559.10">
    <property type="entry name" value="Chloramphenicol acetyltransferase-like domain"/>
    <property type="match status" value="1"/>
</dbReference>
<dbReference type="SUPFAM" id="SSF47336">
    <property type="entry name" value="ACP-like"/>
    <property type="match status" value="1"/>
</dbReference>
<dbReference type="PANTHER" id="PTHR45527">
    <property type="entry name" value="NONRIBOSOMAL PEPTIDE SYNTHETASE"/>
    <property type="match status" value="1"/>
</dbReference>
<feature type="domain" description="Carrier" evidence="8">
    <location>
        <begin position="924"/>
        <end position="1001"/>
    </location>
</feature>
<feature type="non-terminal residue" evidence="10">
    <location>
        <position position="1"/>
    </location>
</feature>
<dbReference type="SUPFAM" id="SSF52777">
    <property type="entry name" value="CoA-dependent acyltransferases"/>
    <property type="match status" value="2"/>
</dbReference>
<dbReference type="InterPro" id="IPR010071">
    <property type="entry name" value="AA_adenyl_dom"/>
</dbReference>
<sequence>LAAIHNLTVRHGILRSTFHDNKTLHPKPFVAEWGPSSALPSVRIISKPNDSQGAIRVQSLLRTAVDLSAEFAVRWLIVRGDLETELYLVSHHIALDGTSMSELSTEFFAMLSHTERPHFGTISDSFAKAHMTEASHTAKEFWLEQSKSVSPITWKPVPQAAQSKNYREIETWFNFSKDELAGWSTRYRTSWFRVAVVVVGLLVRMCAEPTCQDHAITVAFSGRPDDMSRSIGHFANALPLRIPLTQVLCSQKPTFDALLRLVSAAVSTAKKHERFSFLDLSHANHVSGLQTPRSQVAITLSPQLSRPECSLYPVEGPYDLFFCFLEAKDSVSLGVIYDPLLFTAATVAGLKTEFRDLLNVVMGETVLQLSSLPSLMIQIPRLPPSLDVTDTSHIDATRFHSMFEYQAAQSPAAMALYSAELHKSCTYRDLSERSNQIAYHLRKSGIGRHKVVLLHLERGFALMEWIIGVLKSGAAYAIADQSHPLERTRNVISIARPDIIVDDGNGQDVVELAGASIQVVDLRTIKLGEISWNNLDDITEPDDLAYIVFTSGSTGQPKGIDIEHRNLSHFIASSHSSGYFRVGPGSRVLQFATFAFDAAVLEWSLCLALGGTLCFAESPYALVGDYLADVIDANKITHMHLTPSVLATLPTSRSVPSLSRISVGGEMVPDSLIETWRVRVDVQNAYGPTECTVVMAHQPHPSGINDEQPAAAIIGKPHAHMEFYTCNETFDRVLPVNEIGEICIAGPQVGRGYRGREDLTATRFMIHPKLGKRLYRTGDRGKILPDGSVFLLGRLDREVKIRGYRIDLDDLERTILDLMPNVNGVSAQADPSGTSLCTFISPETVDVGELKQRLSARVPPYMVPKAVYCLRRLPLNTNDKTDHKMIQKNMNELIAKAKSDQSVRLGTSSPESGFYTPTSPPSSASIGRIESEVSAIWKSVLNVEDSPSTSVNFFDAGGNSLTLTHLHRGMRKKWPDANINLVDLFSHSTIQSQAKVVMASNRSEVATATAPKPSIESSAAICTDIAVVGVAGRFPGASSPDDFYQLLLDRKEAMSFFRDMPADAMIFPGGKYVPVRGSLPDVQHFDWASWGIKEEEAMDIDPQQRLFMTVAKEALQDANCSPASSNNIGTYVGAASGTWHSTREPGYGDDFHRAHHEVLTPSISARTAYHLNLQGPNVTLNTACSSGMVAMSLAIDHLRSNKCEVAVAGGVSITFPQAGYITAERQIFSYSGHCRPFDHRADGTVPADAVCVLVLRRLDDAVAAGDEIYSVISGIATGSDGNVGKAGPTVPSPRGQAETIRRAWEDAGIPANKLVYAELHGSGTPIGDALELEGMNLARTELGVGKIDYTAGSNKGNIGNCEAASGLVSVIKLCKSIQHGFVPPLQSFEAINPLINSGLPVKIAAEGVPLSPEAVVSVSSTGLGGVNAHCIMRFPPTTRRRRPERANIPAAAPSVVSIVVPPVPAPVTPTGGKILTTIVELASDILDIRIEESSNLRDAGLDSRGQIMLMHKLHETFPGCHISYVLLIVLLIPNCANTNNSGSRL</sequence>
<dbReference type="Pfam" id="PF02801">
    <property type="entry name" value="Ketoacyl-synt_C"/>
    <property type="match status" value="1"/>
</dbReference>
<dbReference type="GO" id="GO:0005737">
    <property type="term" value="C:cytoplasm"/>
    <property type="evidence" value="ECO:0007669"/>
    <property type="project" value="TreeGrafter"/>
</dbReference>
<dbReference type="Pfam" id="PF00501">
    <property type="entry name" value="AMP-binding"/>
    <property type="match status" value="1"/>
</dbReference>
<evidence type="ECO:0000256" key="1">
    <source>
        <dbReference type="ARBA" id="ARBA00022450"/>
    </source>
</evidence>
<dbReference type="InterPro" id="IPR001242">
    <property type="entry name" value="Condensation_dom"/>
</dbReference>
<dbReference type="Gene3D" id="3.30.300.30">
    <property type="match status" value="1"/>
</dbReference>
<dbReference type="SMART" id="SM00825">
    <property type="entry name" value="PKS_KS"/>
    <property type="match status" value="1"/>
</dbReference>
<dbReference type="Proteomes" id="UP001219525">
    <property type="component" value="Unassembled WGS sequence"/>
</dbReference>
<keyword evidence="6" id="KW-0511">Multifunctional enzyme</keyword>
<feature type="compositionally biased region" description="Polar residues" evidence="7">
    <location>
        <begin position="902"/>
        <end position="925"/>
    </location>
</feature>
<evidence type="ECO:0000256" key="6">
    <source>
        <dbReference type="ARBA" id="ARBA00023268"/>
    </source>
</evidence>
<dbReference type="SUPFAM" id="SSF53901">
    <property type="entry name" value="Thiolase-like"/>
    <property type="match status" value="1"/>
</dbReference>
<dbReference type="InterPro" id="IPR042099">
    <property type="entry name" value="ANL_N_sf"/>
</dbReference>
<protein>
    <submittedName>
        <fullName evidence="10">Amino acid adenylation domain protein</fullName>
    </submittedName>
</protein>
<keyword evidence="4" id="KW-0808">Transferase</keyword>
<dbReference type="InterPro" id="IPR018201">
    <property type="entry name" value="Ketoacyl_synth_AS"/>
</dbReference>
<dbReference type="InterPro" id="IPR023213">
    <property type="entry name" value="CAT-like_dom_sf"/>
</dbReference>
<feature type="domain" description="Ketosynthase family 3 (KS3)" evidence="9">
    <location>
        <begin position="1022"/>
        <end position="1434"/>
    </location>
</feature>
<dbReference type="SUPFAM" id="SSF56801">
    <property type="entry name" value="Acetyl-CoA synthetase-like"/>
    <property type="match status" value="1"/>
</dbReference>
<gene>
    <name evidence="10" type="ORF">GGX14DRAFT_369451</name>
</gene>
<dbReference type="GO" id="GO:0031177">
    <property type="term" value="F:phosphopantetheine binding"/>
    <property type="evidence" value="ECO:0007669"/>
    <property type="project" value="TreeGrafter"/>
</dbReference>
<proteinExistence type="predicted"/>
<evidence type="ECO:0000313" key="11">
    <source>
        <dbReference type="Proteomes" id="UP001219525"/>
    </source>
</evidence>
<dbReference type="InterPro" id="IPR014030">
    <property type="entry name" value="Ketoacyl_synth_N"/>
</dbReference>
<comment type="caution">
    <text evidence="10">The sequence shown here is derived from an EMBL/GenBank/DDBJ whole genome shotgun (WGS) entry which is preliminary data.</text>
</comment>
<keyword evidence="11" id="KW-1185">Reference proteome</keyword>
<evidence type="ECO:0000256" key="4">
    <source>
        <dbReference type="ARBA" id="ARBA00022679"/>
    </source>
</evidence>
<evidence type="ECO:0000259" key="9">
    <source>
        <dbReference type="PROSITE" id="PS52004"/>
    </source>
</evidence>
<dbReference type="GO" id="GO:0043041">
    <property type="term" value="P:amino acid activation for nonribosomal peptide biosynthetic process"/>
    <property type="evidence" value="ECO:0007669"/>
    <property type="project" value="TreeGrafter"/>
</dbReference>
<reference evidence="10" key="1">
    <citation type="submission" date="2023-03" db="EMBL/GenBank/DDBJ databases">
        <title>Massive genome expansion in bonnet fungi (Mycena s.s.) driven by repeated elements and novel gene families across ecological guilds.</title>
        <authorList>
            <consortium name="Lawrence Berkeley National Laboratory"/>
            <person name="Harder C.B."/>
            <person name="Miyauchi S."/>
            <person name="Viragh M."/>
            <person name="Kuo A."/>
            <person name="Thoen E."/>
            <person name="Andreopoulos B."/>
            <person name="Lu D."/>
            <person name="Skrede I."/>
            <person name="Drula E."/>
            <person name="Henrissat B."/>
            <person name="Morin E."/>
            <person name="Kohler A."/>
            <person name="Barry K."/>
            <person name="LaButti K."/>
            <person name="Morin E."/>
            <person name="Salamov A."/>
            <person name="Lipzen A."/>
            <person name="Mereny Z."/>
            <person name="Hegedus B."/>
            <person name="Baldrian P."/>
            <person name="Stursova M."/>
            <person name="Weitz H."/>
            <person name="Taylor A."/>
            <person name="Grigoriev I.V."/>
            <person name="Nagy L.G."/>
            <person name="Martin F."/>
            <person name="Kauserud H."/>
        </authorList>
    </citation>
    <scope>NUCLEOTIDE SEQUENCE</scope>
    <source>
        <strain evidence="10">9144</strain>
    </source>
</reference>
<dbReference type="PROSITE" id="PS00606">
    <property type="entry name" value="KS3_1"/>
    <property type="match status" value="1"/>
</dbReference>
<dbReference type="InterPro" id="IPR020845">
    <property type="entry name" value="AMP-binding_CS"/>
</dbReference>
<dbReference type="NCBIfam" id="TIGR01733">
    <property type="entry name" value="AA-adenyl-dom"/>
    <property type="match status" value="1"/>
</dbReference>
<dbReference type="InterPro" id="IPR016039">
    <property type="entry name" value="Thiolase-like"/>
</dbReference>
<dbReference type="Gene3D" id="1.10.1200.10">
    <property type="entry name" value="ACP-like"/>
    <property type="match status" value="1"/>
</dbReference>
<keyword evidence="2" id="KW-0597">Phosphoprotein</keyword>
<dbReference type="InterPro" id="IPR009081">
    <property type="entry name" value="PP-bd_ACP"/>
</dbReference>
<dbReference type="GO" id="GO:0004315">
    <property type="term" value="F:3-oxoacyl-[acyl-carrier-protein] synthase activity"/>
    <property type="evidence" value="ECO:0007669"/>
    <property type="project" value="InterPro"/>
</dbReference>
<dbReference type="Gene3D" id="3.30.559.30">
    <property type="entry name" value="Nonribosomal peptide synthetase, condensation domain"/>
    <property type="match status" value="1"/>
</dbReference>
<dbReference type="InterPro" id="IPR020841">
    <property type="entry name" value="PKS_Beta-ketoAc_synthase_dom"/>
</dbReference>
<evidence type="ECO:0000313" key="10">
    <source>
        <dbReference type="EMBL" id="KAJ7203596.1"/>
    </source>
</evidence>
<keyword evidence="5" id="KW-0843">Virulence</keyword>
<dbReference type="PROSITE" id="PS52004">
    <property type="entry name" value="KS3_2"/>
    <property type="match status" value="1"/>
</dbReference>
<dbReference type="Gene3D" id="3.40.50.12780">
    <property type="entry name" value="N-terminal domain of ligase-like"/>
    <property type="match status" value="1"/>
</dbReference>
<keyword evidence="3" id="KW-0436">Ligase</keyword>
<keyword evidence="1" id="KW-0596">Phosphopantetheine</keyword>
<evidence type="ECO:0000259" key="8">
    <source>
        <dbReference type="PROSITE" id="PS50075"/>
    </source>
</evidence>
<evidence type="ECO:0000256" key="2">
    <source>
        <dbReference type="ARBA" id="ARBA00022553"/>
    </source>
</evidence>
<dbReference type="Pfam" id="PF00668">
    <property type="entry name" value="Condensation"/>
    <property type="match status" value="1"/>
</dbReference>
<evidence type="ECO:0000256" key="3">
    <source>
        <dbReference type="ARBA" id="ARBA00022598"/>
    </source>
</evidence>
<dbReference type="CDD" id="cd00833">
    <property type="entry name" value="PKS"/>
    <property type="match status" value="1"/>
</dbReference>
<dbReference type="GO" id="GO:0044550">
    <property type="term" value="P:secondary metabolite biosynthetic process"/>
    <property type="evidence" value="ECO:0007669"/>
    <property type="project" value="TreeGrafter"/>
</dbReference>
<dbReference type="InterPro" id="IPR014031">
    <property type="entry name" value="Ketoacyl_synth_C"/>
</dbReference>
<dbReference type="PROSITE" id="PS50075">
    <property type="entry name" value="CARRIER"/>
    <property type="match status" value="1"/>
</dbReference>
<dbReference type="PANTHER" id="PTHR45527:SF1">
    <property type="entry name" value="FATTY ACID SYNTHASE"/>
    <property type="match status" value="1"/>
</dbReference>
<name>A0AAD6VD15_9AGAR</name>
<dbReference type="GO" id="GO:0006633">
    <property type="term" value="P:fatty acid biosynthetic process"/>
    <property type="evidence" value="ECO:0007669"/>
    <property type="project" value="InterPro"/>
</dbReference>
<dbReference type="Gene3D" id="3.40.47.10">
    <property type="match status" value="1"/>
</dbReference>
<organism evidence="10 11">
    <name type="scientific">Mycena pura</name>
    <dbReference type="NCBI Taxonomy" id="153505"/>
    <lineage>
        <taxon>Eukaryota</taxon>
        <taxon>Fungi</taxon>
        <taxon>Dikarya</taxon>
        <taxon>Basidiomycota</taxon>
        <taxon>Agaricomycotina</taxon>
        <taxon>Agaricomycetes</taxon>
        <taxon>Agaricomycetidae</taxon>
        <taxon>Agaricales</taxon>
        <taxon>Marasmiineae</taxon>
        <taxon>Mycenaceae</taxon>
        <taxon>Mycena</taxon>
    </lineage>
</organism>
<dbReference type="Pfam" id="PF00109">
    <property type="entry name" value="ketoacyl-synt"/>
    <property type="match status" value="1"/>
</dbReference>
<dbReference type="GO" id="GO:0016874">
    <property type="term" value="F:ligase activity"/>
    <property type="evidence" value="ECO:0007669"/>
    <property type="project" value="UniProtKB-KW"/>
</dbReference>
<evidence type="ECO:0000256" key="5">
    <source>
        <dbReference type="ARBA" id="ARBA00023026"/>
    </source>
</evidence>
<dbReference type="EMBL" id="JARJCW010000050">
    <property type="protein sequence ID" value="KAJ7203596.1"/>
    <property type="molecule type" value="Genomic_DNA"/>
</dbReference>
<accession>A0AAD6VD15</accession>
<evidence type="ECO:0000256" key="7">
    <source>
        <dbReference type="SAM" id="MobiDB-lite"/>
    </source>
</evidence>
<feature type="region of interest" description="Disordered" evidence="7">
    <location>
        <begin position="899"/>
        <end position="925"/>
    </location>
</feature>
<dbReference type="PROSITE" id="PS00455">
    <property type="entry name" value="AMP_BINDING"/>
    <property type="match status" value="1"/>
</dbReference>
<dbReference type="InterPro" id="IPR000873">
    <property type="entry name" value="AMP-dep_synth/lig_dom"/>
</dbReference>
<dbReference type="InterPro" id="IPR036736">
    <property type="entry name" value="ACP-like_sf"/>
</dbReference>